<comment type="caution">
    <text evidence="5">The sequence shown here is derived from an EMBL/GenBank/DDBJ whole genome shotgun (WGS) entry which is preliminary data.</text>
</comment>
<dbReference type="PANTHER" id="PTHR11686:SF9">
    <property type="entry name" value="RE13973P"/>
    <property type="match status" value="1"/>
</dbReference>
<evidence type="ECO:0000313" key="6">
    <source>
        <dbReference type="Proteomes" id="UP000821853"/>
    </source>
</evidence>
<dbReference type="InterPro" id="IPR000101">
    <property type="entry name" value="GGT_peptidase"/>
</dbReference>
<feature type="compositionally biased region" description="Polar residues" evidence="4">
    <location>
        <begin position="127"/>
        <end position="136"/>
    </location>
</feature>
<dbReference type="VEuPathDB" id="VectorBase:HLOH_056435"/>
<feature type="compositionally biased region" description="Basic and acidic residues" evidence="4">
    <location>
        <begin position="36"/>
        <end position="51"/>
    </location>
</feature>
<dbReference type="SUPFAM" id="SSF56235">
    <property type="entry name" value="N-terminal nucleophile aminohydrolases (Ntn hydrolases)"/>
    <property type="match status" value="1"/>
</dbReference>
<dbReference type="Gene3D" id="3.60.20.40">
    <property type="match status" value="1"/>
</dbReference>
<accession>A0A9J6GCQ2</accession>
<keyword evidence="6" id="KW-1185">Reference proteome</keyword>
<name>A0A9J6GCQ2_HAELO</name>
<feature type="binding site" evidence="2">
    <location>
        <begin position="255"/>
        <end position="256"/>
    </location>
    <ligand>
        <name>L-glutamate</name>
        <dbReference type="ChEBI" id="CHEBI:29985"/>
    </ligand>
</feature>
<dbReference type="InterPro" id="IPR029055">
    <property type="entry name" value="Ntn_hydrolases_N"/>
</dbReference>
<evidence type="ECO:0000256" key="3">
    <source>
        <dbReference type="SAM" id="Coils"/>
    </source>
</evidence>
<dbReference type="InterPro" id="IPR043137">
    <property type="entry name" value="GGT_ssub_C"/>
</dbReference>
<dbReference type="GO" id="GO:0036374">
    <property type="term" value="F:glutathione hydrolase activity"/>
    <property type="evidence" value="ECO:0007669"/>
    <property type="project" value="InterPro"/>
</dbReference>
<gene>
    <name evidence="5" type="ORF">HPB48_016832</name>
</gene>
<proteinExistence type="predicted"/>
<feature type="region of interest" description="Disordered" evidence="4">
    <location>
        <begin position="36"/>
        <end position="185"/>
    </location>
</feature>
<dbReference type="AlphaFoldDB" id="A0A9J6GCQ2"/>
<sequence length="445" mass="49092">MASKNRSVEAMEAELRAVRENIRDLERELELMEQRERARQLPRRGAAEQKLCEATPHCQPSTDEAAVSEAGDARASHPLRPPQGFTSRRPTPPRGGQFIQTTKRIERPHASVWSHAGAGLRSRERSLQGSWRTLRSQGRPTRPGSGGMRMRRSWCSRTTASGSPPDAGSDRSVNPDPGNSGDKQRGLSYTTLLSVVAHQSTFSIAHSFGSMVVPENSGFLLNNQMDDFSTPGMLNIYNISPSEANYIVPGKRPQSSTAPTIIMDKDGRPQMCFGGSGGSRITSGLGQVAMRALWQGATIKEAIDAPRLHHQLLPARLEMEAGFPDKYQKELQEKGHAIEVVPIMENQFTGIFKLNGRLYANADFRKAGEVDGETSMDGNRLKNCLEGYVPATAAHLVRKCDCYAISRDRTLQKLPTRVRPTMGFNWVLPLTRDITALSSLRTCLV</sequence>
<keyword evidence="3" id="KW-0175">Coiled coil</keyword>
<dbReference type="EMBL" id="JABSTR010000007">
    <property type="protein sequence ID" value="KAH9376230.1"/>
    <property type="molecule type" value="Genomic_DNA"/>
</dbReference>
<dbReference type="GO" id="GO:0006751">
    <property type="term" value="P:glutathione catabolic process"/>
    <property type="evidence" value="ECO:0007669"/>
    <property type="project" value="InterPro"/>
</dbReference>
<dbReference type="GO" id="GO:0005886">
    <property type="term" value="C:plasma membrane"/>
    <property type="evidence" value="ECO:0007669"/>
    <property type="project" value="TreeGrafter"/>
</dbReference>
<evidence type="ECO:0000256" key="1">
    <source>
        <dbReference type="PIRSR" id="PIRSR600101-1"/>
    </source>
</evidence>
<feature type="binding site" evidence="2">
    <location>
        <position position="227"/>
    </location>
    <ligand>
        <name>L-glutamate</name>
        <dbReference type="ChEBI" id="CHEBI:29985"/>
    </ligand>
</feature>
<feature type="binding site" evidence="2">
    <location>
        <position position="278"/>
    </location>
    <ligand>
        <name>L-glutamate</name>
        <dbReference type="ChEBI" id="CHEBI:29985"/>
    </ligand>
</feature>
<feature type="coiled-coil region" evidence="3">
    <location>
        <begin position="1"/>
        <end position="35"/>
    </location>
</feature>
<dbReference type="Pfam" id="PF01019">
    <property type="entry name" value="G_glu_transpept"/>
    <property type="match status" value="1"/>
</dbReference>
<dbReference type="Proteomes" id="UP000821853">
    <property type="component" value="Chromosome 5"/>
</dbReference>
<organism evidence="5 6">
    <name type="scientific">Haemaphysalis longicornis</name>
    <name type="common">Bush tick</name>
    <dbReference type="NCBI Taxonomy" id="44386"/>
    <lineage>
        <taxon>Eukaryota</taxon>
        <taxon>Metazoa</taxon>
        <taxon>Ecdysozoa</taxon>
        <taxon>Arthropoda</taxon>
        <taxon>Chelicerata</taxon>
        <taxon>Arachnida</taxon>
        <taxon>Acari</taxon>
        <taxon>Parasitiformes</taxon>
        <taxon>Ixodida</taxon>
        <taxon>Ixodoidea</taxon>
        <taxon>Ixodidae</taxon>
        <taxon>Haemaphysalinae</taxon>
        <taxon>Haemaphysalis</taxon>
    </lineage>
</organism>
<evidence type="ECO:0000256" key="2">
    <source>
        <dbReference type="PIRSR" id="PIRSR600101-2"/>
    </source>
</evidence>
<evidence type="ECO:0000256" key="4">
    <source>
        <dbReference type="SAM" id="MobiDB-lite"/>
    </source>
</evidence>
<feature type="active site" description="Nucleophile" evidence="1">
    <location>
        <position position="190"/>
    </location>
</feature>
<dbReference type="OrthoDB" id="1081007at2759"/>
<protein>
    <recommendedName>
        <fullName evidence="7">Gamma-glutamyltransferase</fullName>
    </recommendedName>
</protein>
<evidence type="ECO:0000313" key="5">
    <source>
        <dbReference type="EMBL" id="KAH9376230.1"/>
    </source>
</evidence>
<evidence type="ECO:0008006" key="7">
    <source>
        <dbReference type="Google" id="ProtNLM"/>
    </source>
</evidence>
<dbReference type="PANTHER" id="PTHR11686">
    <property type="entry name" value="GAMMA GLUTAMYL TRANSPEPTIDASE"/>
    <property type="match status" value="1"/>
</dbReference>
<dbReference type="PRINTS" id="PR01210">
    <property type="entry name" value="GGTRANSPTASE"/>
</dbReference>
<reference evidence="5 6" key="1">
    <citation type="journal article" date="2020" name="Cell">
        <title>Large-Scale Comparative Analyses of Tick Genomes Elucidate Their Genetic Diversity and Vector Capacities.</title>
        <authorList>
            <consortium name="Tick Genome and Microbiome Consortium (TIGMIC)"/>
            <person name="Jia N."/>
            <person name="Wang J."/>
            <person name="Shi W."/>
            <person name="Du L."/>
            <person name="Sun Y."/>
            <person name="Zhan W."/>
            <person name="Jiang J.F."/>
            <person name="Wang Q."/>
            <person name="Zhang B."/>
            <person name="Ji P."/>
            <person name="Bell-Sakyi L."/>
            <person name="Cui X.M."/>
            <person name="Yuan T.T."/>
            <person name="Jiang B.G."/>
            <person name="Yang W.F."/>
            <person name="Lam T.T."/>
            <person name="Chang Q.C."/>
            <person name="Ding S.J."/>
            <person name="Wang X.J."/>
            <person name="Zhu J.G."/>
            <person name="Ruan X.D."/>
            <person name="Zhao L."/>
            <person name="Wei J.T."/>
            <person name="Ye R.Z."/>
            <person name="Que T.C."/>
            <person name="Du C.H."/>
            <person name="Zhou Y.H."/>
            <person name="Cheng J.X."/>
            <person name="Dai P.F."/>
            <person name="Guo W.B."/>
            <person name="Han X.H."/>
            <person name="Huang E.J."/>
            <person name="Li L.F."/>
            <person name="Wei W."/>
            <person name="Gao Y.C."/>
            <person name="Liu J.Z."/>
            <person name="Shao H.Z."/>
            <person name="Wang X."/>
            <person name="Wang C.C."/>
            <person name="Yang T.C."/>
            <person name="Huo Q.B."/>
            <person name="Li W."/>
            <person name="Chen H.Y."/>
            <person name="Chen S.E."/>
            <person name="Zhou L.G."/>
            <person name="Ni X.B."/>
            <person name="Tian J.H."/>
            <person name="Sheng Y."/>
            <person name="Liu T."/>
            <person name="Pan Y.S."/>
            <person name="Xia L.Y."/>
            <person name="Li J."/>
            <person name="Zhao F."/>
            <person name="Cao W.C."/>
        </authorList>
    </citation>
    <scope>NUCLEOTIDE SEQUENCE [LARGE SCALE GENOMIC DNA]</scope>
    <source>
        <strain evidence="5">HaeL-2018</strain>
    </source>
</reference>